<reference evidence="2" key="1">
    <citation type="submission" date="2016-06" db="EMBL/GenBank/DDBJ databases">
        <authorList>
            <person name="Sutton G."/>
            <person name="Brinkac L."/>
            <person name="Sanka R."/>
            <person name="Adams M."/>
            <person name="Lau E."/>
            <person name="Mehaffy C."/>
            <person name="Tameris M."/>
            <person name="Hatherill M."/>
            <person name="Hanekom W."/>
            <person name="Mahomed H."/>
            <person name="Mcshane H."/>
        </authorList>
    </citation>
    <scope>NUCLEOTIDE SEQUENCE [LARGE SCALE GENOMIC DNA]</scope>
    <source>
        <strain evidence="2">852014-51077_SCH5608930-a</strain>
    </source>
</reference>
<accession>A0A1A2EN25</accession>
<dbReference type="AlphaFoldDB" id="A0A1A2EN25"/>
<dbReference type="CDD" id="cd18722">
    <property type="entry name" value="PIN_NicB-like"/>
    <property type="match status" value="1"/>
</dbReference>
<dbReference type="Gene3D" id="3.40.50.1010">
    <property type="entry name" value="5'-nuclease"/>
    <property type="match status" value="1"/>
</dbReference>
<evidence type="ECO:0000313" key="2">
    <source>
        <dbReference type="Proteomes" id="UP000093985"/>
    </source>
</evidence>
<dbReference type="OrthoDB" id="9809421at2"/>
<proteinExistence type="predicted"/>
<dbReference type="Proteomes" id="UP000093985">
    <property type="component" value="Unassembled WGS sequence"/>
</dbReference>
<name>A0A1A2EN25_MYCSD</name>
<protein>
    <submittedName>
        <fullName evidence="1">Uncharacterized protein</fullName>
    </submittedName>
</protein>
<dbReference type="EMBL" id="LZIN01000052">
    <property type="protein sequence ID" value="OBG06226.1"/>
    <property type="molecule type" value="Genomic_DNA"/>
</dbReference>
<sequence length="242" mass="26767">MRVGVYIDAFNLYYGMRDHCGRGTAGWRWLDIRSLTNDLAGWSGSTIERIVYCTAYVDPADNQGAHRDQALYIKALREHQSIDVLQLGRYVAWPKNLPLARKVGTGGAEVIQPTGFESWQGLPISRVSGPNGGMFMATVRNREEKGSDVNVATHLLADVFRREVDAAIVVSNDSDLALPLSIARSVVPVGTVNPGTKQLAGALKGDRDDGPGRHWWRKLSAQDYRQHQLPNPVGRFFKPAGW</sequence>
<evidence type="ECO:0000313" key="1">
    <source>
        <dbReference type="EMBL" id="OBG06226.1"/>
    </source>
</evidence>
<gene>
    <name evidence="1" type="ORF">A5771_08690</name>
</gene>
<organism evidence="1 2">
    <name type="scientific">Mycolicibacter sinensis (strain JDM601)</name>
    <name type="common">Mycobacterium sinense</name>
    <dbReference type="NCBI Taxonomy" id="875328"/>
    <lineage>
        <taxon>Bacteria</taxon>
        <taxon>Bacillati</taxon>
        <taxon>Actinomycetota</taxon>
        <taxon>Actinomycetes</taxon>
        <taxon>Mycobacteriales</taxon>
        <taxon>Mycobacteriaceae</taxon>
        <taxon>Mycolicibacter</taxon>
    </lineage>
</organism>
<comment type="caution">
    <text evidence="1">The sequence shown here is derived from an EMBL/GenBank/DDBJ whole genome shotgun (WGS) entry which is preliminary data.</text>
</comment>